<reference evidence="3" key="1">
    <citation type="journal article" date="2014" name="Stand. Genomic Sci.">
        <title>Genome sequence of the exopolysaccharide-producing Salipiger mucosus type strain (DSM 16094(T)), a moderately halophilic member of the Roseobacter clade.</title>
        <authorList>
            <person name="Riedel T."/>
            <person name="Spring S."/>
            <person name="Fiebig A."/>
            <person name="Petersen J."/>
            <person name="Kyrpides N.C."/>
            <person name="Goker M."/>
            <person name="Klenk H.P."/>
        </authorList>
    </citation>
    <scope>NUCLEOTIDE SEQUENCE [LARGE SCALE GENOMIC DNA]</scope>
    <source>
        <strain evidence="3">DSM 16094</strain>
    </source>
</reference>
<dbReference type="AlphaFoldDB" id="S9QR76"/>
<dbReference type="EMBL" id="APVH01000013">
    <property type="protein sequence ID" value="EPX83916.1"/>
    <property type="molecule type" value="Genomic_DNA"/>
</dbReference>
<comment type="caution">
    <text evidence="2">The sequence shown here is derived from an EMBL/GenBank/DDBJ whole genome shotgun (WGS) entry which is preliminary data.</text>
</comment>
<name>S9QR76_9RHOB</name>
<dbReference type="RefSeq" id="WP_020042346.1">
    <property type="nucleotide sequence ID" value="NZ_KE557274.1"/>
</dbReference>
<feature type="compositionally biased region" description="Polar residues" evidence="1">
    <location>
        <begin position="192"/>
        <end position="206"/>
    </location>
</feature>
<evidence type="ECO:0000256" key="1">
    <source>
        <dbReference type="SAM" id="MobiDB-lite"/>
    </source>
</evidence>
<organism evidence="2 3">
    <name type="scientific">Salipiger mucosus DSM 16094</name>
    <dbReference type="NCBI Taxonomy" id="1123237"/>
    <lineage>
        <taxon>Bacteria</taxon>
        <taxon>Pseudomonadati</taxon>
        <taxon>Pseudomonadota</taxon>
        <taxon>Alphaproteobacteria</taxon>
        <taxon>Rhodobacterales</taxon>
        <taxon>Roseobacteraceae</taxon>
        <taxon>Salipiger</taxon>
    </lineage>
</organism>
<evidence type="ECO:0000313" key="2">
    <source>
        <dbReference type="EMBL" id="EPX83916.1"/>
    </source>
</evidence>
<accession>S9QR76</accession>
<sequence>MDSRPASHLGDILYYIAGTIFVLEQYARGNNLVATALAAVALCQAAMRSLSLHKTGGIYPRIDLVSCLVRVVCFTIATGLLAYVSKGAAFPMAASAVAFAVSAWIEWSRRPIELEWSAHPDWMRGKVANHGRLSYHVFQNVDDDWRVAVIVNGVKVDTLSAWNTKQDAMAEAQQDFDRRRSARSPSDSGSRQFTPSAQASVTSAAG</sequence>
<gene>
    <name evidence="2" type="ORF">Salmuc_01691</name>
</gene>
<dbReference type="STRING" id="1123237.Salmuc_01691"/>
<dbReference type="Proteomes" id="UP000015347">
    <property type="component" value="Unassembled WGS sequence"/>
</dbReference>
<evidence type="ECO:0000313" key="3">
    <source>
        <dbReference type="Proteomes" id="UP000015347"/>
    </source>
</evidence>
<keyword evidence="3" id="KW-1185">Reference proteome</keyword>
<dbReference type="HOGENOM" id="CLU_1331156_0_0_5"/>
<protein>
    <submittedName>
        <fullName evidence="2">Uncharacterized protein</fullName>
    </submittedName>
</protein>
<proteinExistence type="predicted"/>
<feature type="region of interest" description="Disordered" evidence="1">
    <location>
        <begin position="170"/>
        <end position="206"/>
    </location>
</feature>